<keyword evidence="4" id="KW-0645">Protease</keyword>
<evidence type="ECO:0000256" key="4">
    <source>
        <dbReference type="ARBA" id="ARBA00022670"/>
    </source>
</evidence>
<dbReference type="PANTHER" id="PTHR13723">
    <property type="entry name" value="ADAMTS A DISINTEGRIN AND METALLOPROTEASE WITH THROMBOSPONDIN MOTIFS PROTEASE"/>
    <property type="match status" value="1"/>
</dbReference>
<dbReference type="EMBL" id="JASPKY010000009">
    <property type="protein sequence ID" value="KAK9754190.1"/>
    <property type="molecule type" value="Genomic_DNA"/>
</dbReference>
<dbReference type="InterPro" id="IPR001590">
    <property type="entry name" value="Peptidase_M12B"/>
</dbReference>
<keyword evidence="14" id="KW-0106">Calcium</keyword>
<name>A0AAW1N6Q1_POPJA</name>
<keyword evidence="7" id="KW-0677">Repeat</keyword>
<feature type="disulfide bond" evidence="15">
    <location>
        <begin position="412"/>
        <end position="420"/>
    </location>
</feature>
<keyword evidence="9 14" id="KW-0862">Zinc</keyword>
<feature type="binding site" evidence="14">
    <location>
        <position position="514"/>
    </location>
    <ligand>
        <name>Ca(2+)</name>
        <dbReference type="ChEBI" id="CHEBI:29108"/>
        <label>1</label>
    </ligand>
</feature>
<evidence type="ECO:0000256" key="10">
    <source>
        <dbReference type="ARBA" id="ARBA00023049"/>
    </source>
</evidence>
<dbReference type="Pfam" id="PF19030">
    <property type="entry name" value="TSP1_ADAMTS"/>
    <property type="match status" value="7"/>
</dbReference>
<dbReference type="Pfam" id="PF00090">
    <property type="entry name" value="TSP_1"/>
    <property type="match status" value="1"/>
</dbReference>
<dbReference type="PROSITE" id="PS51046">
    <property type="entry name" value="GON"/>
    <property type="match status" value="1"/>
</dbReference>
<accession>A0AAW1N6Q1</accession>
<dbReference type="Gene3D" id="2.20.100.10">
    <property type="entry name" value="Thrombospondin type-1 (TSP1) repeat"/>
    <property type="match status" value="7"/>
</dbReference>
<feature type="disulfide bond" evidence="15">
    <location>
        <begin position="624"/>
        <end position="661"/>
    </location>
</feature>
<dbReference type="InterPro" id="IPR024079">
    <property type="entry name" value="MetalloPept_cat_dom_sf"/>
</dbReference>
<feature type="disulfide bond" evidence="15">
    <location>
        <begin position="470"/>
        <end position="498"/>
    </location>
</feature>
<dbReference type="PRINTS" id="PR01857">
    <property type="entry name" value="ADAMTSFAMILY"/>
</dbReference>
<feature type="disulfide bond" evidence="15">
    <location>
        <begin position="639"/>
        <end position="651"/>
    </location>
</feature>
<feature type="disulfide bond" evidence="15">
    <location>
        <begin position="558"/>
        <end position="595"/>
    </location>
</feature>
<reference evidence="21 22" key="1">
    <citation type="journal article" date="2024" name="BMC Genomics">
        <title>De novo assembly and annotation of Popillia japonica's genome with initial clues to its potential as an invasive pest.</title>
        <authorList>
            <person name="Cucini C."/>
            <person name="Boschi S."/>
            <person name="Funari R."/>
            <person name="Cardaioli E."/>
            <person name="Iannotti N."/>
            <person name="Marturano G."/>
            <person name="Paoli F."/>
            <person name="Bruttini M."/>
            <person name="Carapelli A."/>
            <person name="Frati F."/>
            <person name="Nardi F."/>
        </authorList>
    </citation>
    <scope>NUCLEOTIDE SEQUENCE [LARGE SCALE GENOMIC DNA]</scope>
    <source>
        <strain evidence="21">DMR45628</strain>
    </source>
</reference>
<dbReference type="Pfam" id="PF01421">
    <property type="entry name" value="Reprolysin"/>
    <property type="match status" value="1"/>
</dbReference>
<feature type="binding site" evidence="14">
    <location>
        <position position="334"/>
    </location>
    <ligand>
        <name>Ca(2+)</name>
        <dbReference type="ChEBI" id="CHEBI:29108"/>
        <label>1</label>
    </ligand>
</feature>
<dbReference type="GO" id="GO:0030198">
    <property type="term" value="P:extracellular matrix organization"/>
    <property type="evidence" value="ECO:0007669"/>
    <property type="project" value="InterPro"/>
</dbReference>
<dbReference type="FunFam" id="2.20.100.10:FF:000005">
    <property type="entry name" value="ADAM metallopeptidase with thrombospondin type 1 motif 9"/>
    <property type="match status" value="2"/>
</dbReference>
<sequence length="1714" mass="195843">MSPSIHRKRTFIVVSTVVAIVLLVIFIVVLWVLQGSGAFYSSEKRRSNSTLLEGDRGDDDADISRKWVYGGTHNDSDVSISSEHHYTNNPNVQFVTPFKISPQPLHHHDLIYDQLHNETTAETTHHSGHFRHKTAEIWDPHPEYEIVAFGKKLHLILELNDDIPKNIHITHIYGNYSRRIEHDPRTSGCYYKGTIKGDANSSVSVNLCHGMTGHIYTSTGNYYIVPVENSTGEHLLSTLKHKMIKETYKTDDNSNTDNNNISHCEEKIVIDDDFLPYSDTSHERSKREVLLFDDVDNFDDISENFESRRWIRGTNGRRKSAVRTKRTDHEYFIEVLVVADKSMVIYHKDRDTLIQYILILMSHVGILFKDATVEFAHNRSDQMLKSFCEWQRDHNNHIRHDASILLTRNFICKNVSSGICHTLGIAEVGGMCSESSSCAIVKDNGLSSSYTIAHEMGHLLNMRHDDYHQCMKYNGGSKSNIMSKMLQNDTKPWQWSACSRHYLTEFLDSPRAYCLLGKPKDTKLEFTNTLPGENFEVDRQCELEFGVGSKICSFMGTCSSLWCTSEAGEEDNGCRTQHMPWADGTRCDNSSFSWCHHGKCIKVDRRSLAPRNGIWGPWQAWGSCSRTCGGGIKIRIRECNQPPPANGGSYCTGQSTSYASCNTQQCPTGTHDFREDQCAEFDGYTKGIAGLTSEVKWVPKYGITEQQDLCRLFCRVKGTNEYYRLKDKVVDGTKCTINSFDICVNGKCLPGGCDNALNSTLTLDECGVCNGDNSTCQEVLGRYNTSTRGYTRVVRIPKGSSNIVIEQLSYRILDDRVWDDNYLSLVDGETGEYVLNGNFVTSSFKRDLVYGGLTITYSGSHSRIERITTPKNRKLSRDLVLEVLAATGTPPDIRYRYTINKEMAPKYGWQLYQGNWTECNSICRGIQYIRPVCLDLVNYTQVHGSKCSDLSMEGLVRERQCNMYCKLAWNVTKSGSCSVHCGHGWQEVNFNCVKIDLTVPNGGQHAVDDMHCSNIPRSSSSEPCKGPCDATHWQYSPWSQCSRTCGGGIKTRTAKCVDGRNNTIDDSHCHAKDKYVRHTCNHERCPMWTYEDWTACSTPCGKGYRTKKYYCSLSGQIVNEDMCNPKELKIPQEECEMMSCQWYIGNWTLCSVSCGDGIRIREVECRAGSRKVHANLCRELLRPVNKTSCSESPCEIFEITRYSTKHDNDIPNDMYYNSYYTNYKWEVVGRWSECSRSCAAGTKSRQVVCRDRFGRENELQCDNGEKPEEYLSCNEFECPTWRTGEWSKCNAFCQRSRRVGCFDHTHAMAHPQTCNQTVKPEENIPCKSEECHRNRITPASRTKPQQQSDESKKNHRYRWKKTGWTPCSNSCGKGTRTRKVNCRDTLGNVSVVDGYCQGTPKPKQIRFCQHYNKHNCTFTWVDGPWSKCSKSCGEGIRYRNVTCQRVFTGGIIQEGVISSKQKCDPHMKPAISERCQERTCNDPYMWRADAWSKCNDTCGTRDFQSRRLHCVNQRGQKLAKKLCRKIRRPERKRRCPVVYCSSCREIQRQMKTKENKEHFLNLHGKLAPIHCYKMDTDHPEEYISLQGSKENYVQYYDYRIGKLSQTNFWKIRLNTTDMKLIQNDTIFSESNSTRSNYGQAGTNDLNLNRYVYFVIDMSDTTFRLADSVRWVCTETHGHFNVDIQNNGQLVRGICAPNCGVCMPDPDYGLPVEIT</sequence>
<keyword evidence="10" id="KW-0482">Metalloprotease</keyword>
<dbReference type="PROSITE" id="PS50215">
    <property type="entry name" value="ADAM_MEPRO"/>
    <property type="match status" value="1"/>
</dbReference>
<evidence type="ECO:0000256" key="2">
    <source>
        <dbReference type="ARBA" id="ARBA00022525"/>
    </source>
</evidence>
<keyword evidence="18" id="KW-0472">Membrane</keyword>
<evidence type="ECO:0000256" key="18">
    <source>
        <dbReference type="SAM" id="Phobius"/>
    </source>
</evidence>
<evidence type="ECO:0000256" key="6">
    <source>
        <dbReference type="ARBA" id="ARBA00022729"/>
    </source>
</evidence>
<dbReference type="CDD" id="cd04273">
    <property type="entry name" value="ZnMc_ADAMTS_like"/>
    <property type="match status" value="1"/>
</dbReference>
<dbReference type="Proteomes" id="UP001458880">
    <property type="component" value="Unassembled WGS sequence"/>
</dbReference>
<keyword evidence="18" id="KW-1133">Transmembrane helix</keyword>
<evidence type="ECO:0000256" key="8">
    <source>
        <dbReference type="ARBA" id="ARBA00022801"/>
    </source>
</evidence>
<protein>
    <submittedName>
        <fullName evidence="21">ADAM-TS Spacer 1</fullName>
    </submittedName>
</protein>
<dbReference type="Pfam" id="PF01562">
    <property type="entry name" value="Pep_M12B_propep"/>
    <property type="match status" value="1"/>
</dbReference>
<evidence type="ECO:0000256" key="17">
    <source>
        <dbReference type="SAM" id="MobiDB-lite"/>
    </source>
</evidence>
<dbReference type="InterPro" id="IPR002870">
    <property type="entry name" value="Peptidase_M12B_N"/>
</dbReference>
<dbReference type="Gene3D" id="3.40.1620.60">
    <property type="match status" value="1"/>
</dbReference>
<dbReference type="PROSITE" id="PS50092">
    <property type="entry name" value="TSP1"/>
    <property type="match status" value="8"/>
</dbReference>
<feature type="disulfide bond" evidence="15">
    <location>
        <begin position="432"/>
        <end position="514"/>
    </location>
</feature>
<keyword evidence="5 14" id="KW-0479">Metal-binding</keyword>
<keyword evidence="22" id="KW-1185">Reference proteome</keyword>
<evidence type="ECO:0000256" key="3">
    <source>
        <dbReference type="ARBA" id="ARBA00022530"/>
    </source>
</evidence>
<feature type="disulfide bond" evidence="15">
    <location>
        <begin position="552"/>
        <end position="574"/>
    </location>
</feature>
<feature type="domain" description="GON" evidence="20">
    <location>
        <begin position="1539"/>
        <end position="1714"/>
    </location>
</feature>
<evidence type="ECO:0000256" key="11">
    <source>
        <dbReference type="ARBA" id="ARBA00023157"/>
    </source>
</evidence>
<feature type="domain" description="Peptidase M12B" evidence="19">
    <location>
        <begin position="331"/>
        <end position="519"/>
    </location>
</feature>
<keyword evidence="3" id="KW-0272">Extracellular matrix</keyword>
<feature type="binding site" evidence="14 16">
    <location>
        <position position="458"/>
    </location>
    <ligand>
        <name>Zn(2+)</name>
        <dbReference type="ChEBI" id="CHEBI:29105"/>
        <note>catalytic</note>
    </ligand>
</feature>
<comment type="caution">
    <text evidence="16">Lacks conserved residue(s) required for the propagation of feature annotation.</text>
</comment>
<keyword evidence="8" id="KW-0378">Hydrolase</keyword>
<dbReference type="InterPro" id="IPR045371">
    <property type="entry name" value="ADAMTS_CR_3"/>
</dbReference>
<feature type="transmembrane region" description="Helical" evidence="18">
    <location>
        <begin position="12"/>
        <end position="33"/>
    </location>
</feature>
<dbReference type="Gene3D" id="2.60.120.830">
    <property type="match status" value="1"/>
</dbReference>
<dbReference type="GO" id="GO:0008270">
    <property type="term" value="F:zinc ion binding"/>
    <property type="evidence" value="ECO:0007669"/>
    <property type="project" value="InterPro"/>
</dbReference>
<keyword evidence="11 15" id="KW-1015">Disulfide bond</keyword>
<feature type="binding site" evidence="14">
    <location>
        <position position="334"/>
    </location>
    <ligand>
        <name>Ca(2+)</name>
        <dbReference type="ChEBI" id="CHEBI:29108"/>
        <label>2</label>
    </ligand>
</feature>
<feature type="binding site" evidence="14 16">
    <location>
        <position position="464"/>
    </location>
    <ligand>
        <name>Zn(2+)</name>
        <dbReference type="ChEBI" id="CHEBI:29105"/>
        <note>catalytic</note>
    </ligand>
</feature>
<dbReference type="GO" id="GO:0004222">
    <property type="term" value="F:metalloendopeptidase activity"/>
    <property type="evidence" value="ECO:0007669"/>
    <property type="project" value="InterPro"/>
</dbReference>
<feature type="binding site" evidence="14 16">
    <location>
        <position position="454"/>
    </location>
    <ligand>
        <name>Zn(2+)</name>
        <dbReference type="ChEBI" id="CHEBI:29105"/>
        <note>catalytic</note>
    </ligand>
</feature>
<dbReference type="PANTHER" id="PTHR13723:SF278">
    <property type="entry name" value="ADAM METALLOPEPTIDASE WITH THROMBOSPONDIN TYPE 1 MOTIF A, ISOFORM B"/>
    <property type="match status" value="1"/>
</dbReference>
<gene>
    <name evidence="21" type="ORF">QE152_g1660</name>
</gene>
<dbReference type="Pfam" id="PF17771">
    <property type="entry name" value="ADAMTS_CR_2"/>
    <property type="match status" value="1"/>
</dbReference>
<evidence type="ECO:0000256" key="1">
    <source>
        <dbReference type="ARBA" id="ARBA00004498"/>
    </source>
</evidence>
<dbReference type="InterPro" id="IPR012314">
    <property type="entry name" value="Pept_M12B_GON-ADAMTSs"/>
</dbReference>
<evidence type="ECO:0000259" key="20">
    <source>
        <dbReference type="PROSITE" id="PS51046"/>
    </source>
</evidence>
<dbReference type="InterPro" id="IPR010294">
    <property type="entry name" value="ADAMTS_spacer1"/>
</dbReference>
<evidence type="ECO:0000256" key="5">
    <source>
        <dbReference type="ARBA" id="ARBA00022723"/>
    </source>
</evidence>
<proteinExistence type="predicted"/>
<dbReference type="InterPro" id="IPR041645">
    <property type="entry name" value="ADAMTS_CR_2"/>
</dbReference>
<organism evidence="21 22">
    <name type="scientific">Popillia japonica</name>
    <name type="common">Japanese beetle</name>
    <dbReference type="NCBI Taxonomy" id="7064"/>
    <lineage>
        <taxon>Eukaryota</taxon>
        <taxon>Metazoa</taxon>
        <taxon>Ecdysozoa</taxon>
        <taxon>Arthropoda</taxon>
        <taxon>Hexapoda</taxon>
        <taxon>Insecta</taxon>
        <taxon>Pterygota</taxon>
        <taxon>Neoptera</taxon>
        <taxon>Endopterygota</taxon>
        <taxon>Coleoptera</taxon>
        <taxon>Polyphaga</taxon>
        <taxon>Scarabaeiformia</taxon>
        <taxon>Scarabaeidae</taxon>
        <taxon>Rutelinae</taxon>
        <taxon>Popillia</taxon>
    </lineage>
</organism>
<comment type="cofactor">
    <cofactor evidence="14">
        <name>Zn(2+)</name>
        <dbReference type="ChEBI" id="CHEBI:29105"/>
    </cofactor>
    <text evidence="14">Binds 1 zinc ion per subunit.</text>
</comment>
<dbReference type="SUPFAM" id="SSF82895">
    <property type="entry name" value="TSP-1 type 1 repeat"/>
    <property type="match status" value="8"/>
</dbReference>
<dbReference type="SMART" id="SM00209">
    <property type="entry name" value="TSP1"/>
    <property type="match status" value="9"/>
</dbReference>
<feature type="active site" evidence="13 16">
    <location>
        <position position="455"/>
    </location>
</feature>
<dbReference type="InterPro" id="IPR013273">
    <property type="entry name" value="ADAMTS/ADAMTS-like"/>
</dbReference>
<feature type="disulfide bond" evidence="15">
    <location>
        <begin position="541"/>
        <end position="563"/>
    </location>
</feature>
<dbReference type="Gene3D" id="3.40.390.10">
    <property type="entry name" value="Collagenase (Catalytic Domain)"/>
    <property type="match status" value="1"/>
</dbReference>
<evidence type="ECO:0000256" key="12">
    <source>
        <dbReference type="ARBA" id="ARBA00023180"/>
    </source>
</evidence>
<feature type="disulfide bond" evidence="15">
    <location>
        <begin position="388"/>
        <end position="438"/>
    </location>
</feature>
<feature type="binding site" evidence="14">
    <location>
        <position position="401"/>
    </location>
    <ligand>
        <name>Ca(2+)</name>
        <dbReference type="ChEBI" id="CHEBI:29108"/>
        <label>1</label>
    </ligand>
</feature>
<feature type="disulfide bond" evidence="15">
    <location>
        <begin position="587"/>
        <end position="600"/>
    </location>
</feature>
<keyword evidence="12" id="KW-0325">Glycoprotein</keyword>
<dbReference type="Pfam" id="PF05986">
    <property type="entry name" value="ADAMTS_spacer1"/>
    <property type="match status" value="1"/>
</dbReference>
<dbReference type="FunFam" id="2.20.100.10:FF:000006">
    <property type="entry name" value="A disintegrin and metalloproteinase with thrombospondin motifs 1"/>
    <property type="match status" value="1"/>
</dbReference>
<dbReference type="SUPFAM" id="SSF55486">
    <property type="entry name" value="Metalloproteases ('zincins'), catalytic domain"/>
    <property type="match status" value="1"/>
</dbReference>
<evidence type="ECO:0000313" key="22">
    <source>
        <dbReference type="Proteomes" id="UP001458880"/>
    </source>
</evidence>
<keyword evidence="18" id="KW-0812">Transmembrane</keyword>
<comment type="subcellular location">
    <subcellularLocation>
        <location evidence="1">Secreted</location>
        <location evidence="1">Extracellular space</location>
        <location evidence="1">Extracellular matrix</location>
    </subcellularLocation>
</comment>
<comment type="caution">
    <text evidence="21">The sequence shown here is derived from an EMBL/GenBank/DDBJ whole genome shotgun (WGS) entry which is preliminary data.</text>
</comment>
<dbReference type="GO" id="GO:0006508">
    <property type="term" value="P:proteolysis"/>
    <property type="evidence" value="ECO:0007669"/>
    <property type="project" value="UniProtKB-KW"/>
</dbReference>
<evidence type="ECO:0000256" key="13">
    <source>
        <dbReference type="PIRSR" id="PIRSR613273-1"/>
    </source>
</evidence>
<keyword evidence="2" id="KW-0964">Secreted</keyword>
<feature type="compositionally biased region" description="Polar residues" evidence="17">
    <location>
        <begin position="1337"/>
        <end position="1348"/>
    </location>
</feature>
<dbReference type="InterPro" id="IPR036383">
    <property type="entry name" value="TSP1_rpt_sf"/>
</dbReference>
<feature type="disulfide bond" evidence="15">
    <location>
        <begin position="628"/>
        <end position="666"/>
    </location>
</feature>
<dbReference type="Pfam" id="PF19236">
    <property type="entry name" value="ADAMTS_CR_3"/>
    <property type="match status" value="1"/>
</dbReference>
<evidence type="ECO:0000256" key="9">
    <source>
        <dbReference type="ARBA" id="ARBA00022833"/>
    </source>
</evidence>
<keyword evidence="6" id="KW-0732">Signal</keyword>
<dbReference type="InterPro" id="IPR000884">
    <property type="entry name" value="TSP1_rpt"/>
</dbReference>
<evidence type="ECO:0000256" key="14">
    <source>
        <dbReference type="PIRSR" id="PIRSR613273-2"/>
    </source>
</evidence>
<feature type="region of interest" description="Disordered" evidence="17">
    <location>
        <begin position="1337"/>
        <end position="1356"/>
    </location>
</feature>
<evidence type="ECO:0000259" key="19">
    <source>
        <dbReference type="PROSITE" id="PS50215"/>
    </source>
</evidence>
<evidence type="ECO:0000256" key="15">
    <source>
        <dbReference type="PIRSR" id="PIRSR613273-3"/>
    </source>
</evidence>
<dbReference type="InterPro" id="IPR050439">
    <property type="entry name" value="ADAMTS_ADAMTS-like"/>
</dbReference>
<evidence type="ECO:0000313" key="21">
    <source>
        <dbReference type="EMBL" id="KAK9754190.1"/>
    </source>
</evidence>
<dbReference type="Pfam" id="PF08685">
    <property type="entry name" value="GON"/>
    <property type="match status" value="2"/>
</dbReference>
<evidence type="ECO:0000256" key="7">
    <source>
        <dbReference type="ARBA" id="ARBA00022737"/>
    </source>
</evidence>
<evidence type="ECO:0000256" key="16">
    <source>
        <dbReference type="PROSITE-ProRule" id="PRU00276"/>
    </source>
</evidence>